<dbReference type="Gene3D" id="2.60.40.3140">
    <property type="match status" value="1"/>
</dbReference>
<sequence>MIKKIAFLLVVLIQTITFSQDYKFGKVSKEELEEKFHPIDSTAEAAYLYNYRRSYFDFNQTKGGFDLITEVHQRIKIYTKEGFDYANKTINYYSPDSGDSESVYNVSGYTYYLENGKVEKEKLSKDGMFKEKKNKYNAVFKITLPKISEGCIIEFKYTLSSPYATSIDDVRFQLGVPVKKMEAKLEIPEFYAFNILNKGYYTVPLKKASKTFLVGSSTYISNTYNYEAENIPALKNNESYVANIDNYRGAAMFELAQTNFMSVGGEFKSYTRTWEQVSKQIFEYESFGSELNKSGYYSDDLSKILETAKSDPEKVGAIFHFVKNKMKWNGFYSKYADNGVRKAYKENVGNVADINLILIAMLREAGLNANPVLISSRGNGVPLFPTLNGFDYVIGIVQFPDNSYVLLDATEPYSSPNLLPVRALNWQGRIVQKDGTSAWVNLTASKHALEENFMMVKMTDDLSIEGLLRTKNENLNALTIRRNQNHLKDEDLKAKLEEAYKIEIEEYKIGNKDDVSLALTRTIKFSSEDLVEQINDKVYVEPLLFLTARNNPFKLEERKYPVDFATAWRDVHRVNIEIPAGYTVEKLPEPLAIALPDNIGVFKYQVTQNANKISTVAILEFNEPMILPDNYQFLKDFYSKLVLKEAEKVVLVKQ</sequence>
<organism evidence="2 3">
    <name type="scientific">Polaribacter gangjinensis</name>
    <dbReference type="NCBI Taxonomy" id="574710"/>
    <lineage>
        <taxon>Bacteria</taxon>
        <taxon>Pseudomonadati</taxon>
        <taxon>Bacteroidota</taxon>
        <taxon>Flavobacteriia</taxon>
        <taxon>Flavobacteriales</taxon>
        <taxon>Flavobacteriaceae</taxon>
    </lineage>
</organism>
<dbReference type="AlphaFoldDB" id="A0A2S7WE39"/>
<name>A0A2S7WE39_9FLAO</name>
<evidence type="ECO:0000313" key="3">
    <source>
        <dbReference type="Proteomes" id="UP000237608"/>
    </source>
</evidence>
<evidence type="ECO:0000259" key="1">
    <source>
        <dbReference type="Pfam" id="PF01841"/>
    </source>
</evidence>
<dbReference type="Gene3D" id="3.10.620.30">
    <property type="match status" value="1"/>
</dbReference>
<dbReference type="RefSeq" id="WP_105047035.1">
    <property type="nucleotide sequence ID" value="NZ_CP150662.1"/>
</dbReference>
<dbReference type="InterPro" id="IPR038765">
    <property type="entry name" value="Papain-like_cys_pep_sf"/>
</dbReference>
<dbReference type="OrthoDB" id="98874at2"/>
<dbReference type="SUPFAM" id="SSF54001">
    <property type="entry name" value="Cysteine proteinases"/>
    <property type="match status" value="1"/>
</dbReference>
<protein>
    <recommendedName>
        <fullName evidence="1">Transglutaminase-like domain-containing protein</fullName>
    </recommendedName>
</protein>
<accession>A0A2S7WE39</accession>
<keyword evidence="3" id="KW-1185">Reference proteome</keyword>
<gene>
    <name evidence="2" type="ORF">BTO13_11915</name>
</gene>
<dbReference type="InterPro" id="IPR002931">
    <property type="entry name" value="Transglutaminase-like"/>
</dbReference>
<evidence type="ECO:0000313" key="2">
    <source>
        <dbReference type="EMBL" id="PQJ75884.1"/>
    </source>
</evidence>
<dbReference type="Pfam" id="PF01841">
    <property type="entry name" value="Transglut_core"/>
    <property type="match status" value="1"/>
</dbReference>
<reference evidence="2 3" key="1">
    <citation type="submission" date="2016-12" db="EMBL/GenBank/DDBJ databases">
        <title>Trade-off between light-utilization and light-protection in marine flavobacteria.</title>
        <authorList>
            <person name="Kumagai Y."/>
            <person name="Yoshizawa S."/>
            <person name="Kogure K."/>
            <person name="Iwasaki W."/>
        </authorList>
    </citation>
    <scope>NUCLEOTIDE SEQUENCE [LARGE SCALE GENOMIC DNA]</scope>
    <source>
        <strain evidence="2 3">KCTC 22729</strain>
    </source>
</reference>
<dbReference type="EMBL" id="MSCL01000001">
    <property type="protein sequence ID" value="PQJ75884.1"/>
    <property type="molecule type" value="Genomic_DNA"/>
</dbReference>
<feature type="domain" description="Transglutaminase-like" evidence="1">
    <location>
        <begin position="304"/>
        <end position="375"/>
    </location>
</feature>
<dbReference type="Gene3D" id="2.60.120.1130">
    <property type="match status" value="1"/>
</dbReference>
<comment type="caution">
    <text evidence="2">The sequence shown here is derived from an EMBL/GenBank/DDBJ whole genome shotgun (WGS) entry which is preliminary data.</text>
</comment>
<dbReference type="Proteomes" id="UP000237608">
    <property type="component" value="Unassembled WGS sequence"/>
</dbReference>
<proteinExistence type="predicted"/>